<dbReference type="EMBL" id="LRGB01001005">
    <property type="protein sequence ID" value="KZS14112.1"/>
    <property type="molecule type" value="Genomic_DNA"/>
</dbReference>
<keyword evidence="1" id="KW-0472">Membrane</keyword>
<accession>A0A162CCG2</accession>
<organism evidence="2 3">
    <name type="scientific">Daphnia magna</name>
    <dbReference type="NCBI Taxonomy" id="35525"/>
    <lineage>
        <taxon>Eukaryota</taxon>
        <taxon>Metazoa</taxon>
        <taxon>Ecdysozoa</taxon>
        <taxon>Arthropoda</taxon>
        <taxon>Crustacea</taxon>
        <taxon>Branchiopoda</taxon>
        <taxon>Diplostraca</taxon>
        <taxon>Cladocera</taxon>
        <taxon>Anomopoda</taxon>
        <taxon>Daphniidae</taxon>
        <taxon>Daphnia</taxon>
    </lineage>
</organism>
<dbReference type="AlphaFoldDB" id="A0A162CCG2"/>
<reference evidence="2 3" key="1">
    <citation type="submission" date="2016-03" db="EMBL/GenBank/DDBJ databases">
        <title>EvidentialGene: Evidence-directed Construction of Genes on Genomes.</title>
        <authorList>
            <person name="Gilbert D.G."/>
            <person name="Choi J.-H."/>
            <person name="Mockaitis K."/>
            <person name="Colbourne J."/>
            <person name="Pfrender M."/>
        </authorList>
    </citation>
    <scope>NUCLEOTIDE SEQUENCE [LARGE SCALE GENOMIC DNA]</scope>
    <source>
        <strain evidence="2 3">Xinb3</strain>
        <tissue evidence="2">Complete organism</tissue>
    </source>
</reference>
<gene>
    <name evidence="2" type="ORF">APZ42_020779</name>
</gene>
<keyword evidence="1" id="KW-1133">Transmembrane helix</keyword>
<sequence>MNKKRKARQVFGSQVYFFLFFSPCVIVEVCLDWLRYQVTHSRKGGGSLGSPTNHSRHFLLFFYAAMQLLLLLLLNMRLPSLRSTTQPDESFLVASLTRFLAVLDESVGFDLTCGVSHTFRTCHLF</sequence>
<dbReference type="Proteomes" id="UP000076858">
    <property type="component" value="Unassembled WGS sequence"/>
</dbReference>
<comment type="caution">
    <text evidence="2">The sequence shown here is derived from an EMBL/GenBank/DDBJ whole genome shotgun (WGS) entry which is preliminary data.</text>
</comment>
<feature type="transmembrane region" description="Helical" evidence="1">
    <location>
        <begin position="15"/>
        <end position="36"/>
    </location>
</feature>
<protein>
    <submittedName>
        <fullName evidence="2">Uncharacterized protein</fullName>
    </submittedName>
</protein>
<name>A0A162CCG2_9CRUS</name>
<evidence type="ECO:0000313" key="3">
    <source>
        <dbReference type="Proteomes" id="UP000076858"/>
    </source>
</evidence>
<evidence type="ECO:0000256" key="1">
    <source>
        <dbReference type="SAM" id="Phobius"/>
    </source>
</evidence>
<keyword evidence="3" id="KW-1185">Reference proteome</keyword>
<evidence type="ECO:0000313" key="2">
    <source>
        <dbReference type="EMBL" id="KZS14112.1"/>
    </source>
</evidence>
<proteinExistence type="predicted"/>
<keyword evidence="1" id="KW-0812">Transmembrane</keyword>
<feature type="transmembrane region" description="Helical" evidence="1">
    <location>
        <begin position="56"/>
        <end position="74"/>
    </location>
</feature>